<name>A0AAJ6P809_9CYAN</name>
<evidence type="ECO:0000256" key="2">
    <source>
        <dbReference type="ARBA" id="ARBA00022525"/>
    </source>
</evidence>
<dbReference type="GO" id="GO:0005576">
    <property type="term" value="C:extracellular region"/>
    <property type="evidence" value="ECO:0007669"/>
    <property type="project" value="UniProtKB-SubCell"/>
</dbReference>
<dbReference type="GO" id="GO:0005509">
    <property type="term" value="F:calcium ion binding"/>
    <property type="evidence" value="ECO:0007669"/>
    <property type="project" value="InterPro"/>
</dbReference>
<evidence type="ECO:0000256" key="1">
    <source>
        <dbReference type="ARBA" id="ARBA00004613"/>
    </source>
</evidence>
<keyword evidence="4" id="KW-1185">Reference proteome</keyword>
<proteinExistence type="predicted"/>
<dbReference type="PROSITE" id="PS00330">
    <property type="entry name" value="HEMOLYSIN_CALCIUM"/>
    <property type="match status" value="2"/>
</dbReference>
<dbReference type="InterPro" id="IPR001343">
    <property type="entry name" value="Hemolysn_Ca-bd"/>
</dbReference>
<dbReference type="Proteomes" id="UP001223520">
    <property type="component" value="Chromosome"/>
</dbReference>
<dbReference type="PANTHER" id="PTHR38340">
    <property type="entry name" value="S-LAYER PROTEIN"/>
    <property type="match status" value="1"/>
</dbReference>
<evidence type="ECO:0000313" key="3">
    <source>
        <dbReference type="EMBL" id="WGV24299.1"/>
    </source>
</evidence>
<organism evidence="3 4">
    <name type="scientific">Halotia branconii CENA392</name>
    <dbReference type="NCBI Taxonomy" id="1539056"/>
    <lineage>
        <taxon>Bacteria</taxon>
        <taxon>Bacillati</taxon>
        <taxon>Cyanobacteriota</taxon>
        <taxon>Cyanophyceae</taxon>
        <taxon>Nostocales</taxon>
        <taxon>Nodulariaceae</taxon>
        <taxon>Halotia</taxon>
    </lineage>
</organism>
<gene>
    <name evidence="3" type="ORF">QI031_21255</name>
</gene>
<dbReference type="InterPro" id="IPR050557">
    <property type="entry name" value="RTX_toxin/Mannuronan_C5-epim"/>
</dbReference>
<protein>
    <submittedName>
        <fullName evidence="3">Calcium-binding protein</fullName>
    </submittedName>
</protein>
<keyword evidence="2" id="KW-0964">Secreted</keyword>
<dbReference type="RefSeq" id="WP_281481623.1">
    <property type="nucleotide sequence ID" value="NZ_CP124543.1"/>
</dbReference>
<comment type="subcellular location">
    <subcellularLocation>
        <location evidence="1">Secreted</location>
    </subcellularLocation>
</comment>
<dbReference type="PANTHER" id="PTHR38340:SF1">
    <property type="entry name" value="S-LAYER PROTEIN"/>
    <property type="match status" value="1"/>
</dbReference>
<dbReference type="InterPro" id="IPR011049">
    <property type="entry name" value="Serralysin-like_metalloprot_C"/>
</dbReference>
<evidence type="ECO:0000313" key="4">
    <source>
        <dbReference type="Proteomes" id="UP001223520"/>
    </source>
</evidence>
<dbReference type="KEGG" id="hbq:QI031_21255"/>
<dbReference type="AlphaFoldDB" id="A0AAJ6P809"/>
<accession>A0AAJ6P809</accession>
<dbReference type="InterPro" id="IPR018511">
    <property type="entry name" value="Hemolysin-typ_Ca-bd_CS"/>
</dbReference>
<dbReference type="SUPFAM" id="SSF51120">
    <property type="entry name" value="beta-Roll"/>
    <property type="match status" value="2"/>
</dbReference>
<sequence>MKLFSYPLNWLLLIFSRQNVLGDVCDRSATELQITGTEKNEILVGTRYADTLNGAAGNDILIGKAGNDDLNGGEGRDWLFGDAGNDTLRGDPFVDLSFQSDNPYKDDYDYLEKLYRQGQDTLLGGSGNDFLEGGAGNDTLIGGMGDDILWGGYNAEEGQYGDYENNKFYSSDLLIGGSGNDTLRGDSIWTDILFTDQLPQTGNDTLYGGSGDDLLQGASGVDYLYGGSGNDTLIAGYNYLDPGTSRQYSDGNDFLYGGSGDDYIIASSGNDFIDGGAGNDTLKGDDNTLYNSDDTLIGGSGDDLLEGSTGSDVLDGGAGNDVLIGDITFYFSFETPDIVDTLTGGAGADQFILGDESGSFYGVGIRRSGSGTIINEYAIITDFNTNEDVIQLGGGSPYSDDPAKYILGSSPEGLPQGTAIYLDSDTDRLVGIVQGVSSLSLDQNYFRISEYTFDI</sequence>
<reference evidence="3 4" key="1">
    <citation type="journal article" date="2023" name="Limnol Oceanogr Lett">
        <title>Environmental adaptations by the intertidal Antarctic cyanobacterium Halotia branconii CENA392 as revealed using long-read genome sequencing.</title>
        <authorList>
            <person name="Dextro R.B."/>
            <person name="Delbaje E."/>
            <person name="Freitas P.N.N."/>
            <person name="Geraldes V."/>
            <person name="Pinto E."/>
            <person name="Long P.F."/>
            <person name="Fiore M.F."/>
        </authorList>
    </citation>
    <scope>NUCLEOTIDE SEQUENCE [LARGE SCALE GENOMIC DNA]</scope>
    <source>
        <strain evidence="3 4">CENA392</strain>
    </source>
</reference>
<dbReference type="PRINTS" id="PR00313">
    <property type="entry name" value="CABNDNGRPT"/>
</dbReference>
<dbReference type="EMBL" id="CP124543">
    <property type="protein sequence ID" value="WGV24299.1"/>
    <property type="molecule type" value="Genomic_DNA"/>
</dbReference>
<dbReference type="Pfam" id="PF00353">
    <property type="entry name" value="HemolysinCabind"/>
    <property type="match status" value="7"/>
</dbReference>
<dbReference type="Gene3D" id="2.150.10.10">
    <property type="entry name" value="Serralysin-like metalloprotease, C-terminal"/>
    <property type="match status" value="5"/>
</dbReference>